<dbReference type="NCBIfam" id="TIGR02837">
    <property type="entry name" value="spore_II_R"/>
    <property type="match status" value="1"/>
</dbReference>
<dbReference type="Pfam" id="PF09551">
    <property type="entry name" value="Spore_II_R"/>
    <property type="match status" value="1"/>
</dbReference>
<gene>
    <name evidence="2" type="ORF">J2X07_002848</name>
</gene>
<organism evidence="2 3">
    <name type="scientific">Fictibacillus barbaricus</name>
    <dbReference type="NCBI Taxonomy" id="182136"/>
    <lineage>
        <taxon>Bacteria</taxon>
        <taxon>Bacillati</taxon>
        <taxon>Bacillota</taxon>
        <taxon>Bacilli</taxon>
        <taxon>Bacillales</taxon>
        <taxon>Fictibacillaceae</taxon>
        <taxon>Fictibacillus</taxon>
    </lineage>
</organism>
<evidence type="ECO:0000313" key="3">
    <source>
        <dbReference type="Proteomes" id="UP001258181"/>
    </source>
</evidence>
<accession>A0ABU1U370</accession>
<proteinExistence type="predicted"/>
<evidence type="ECO:0000313" key="2">
    <source>
        <dbReference type="EMBL" id="MDR7073858.1"/>
    </source>
</evidence>
<dbReference type="EMBL" id="JAVDWA010000005">
    <property type="protein sequence ID" value="MDR7073858.1"/>
    <property type="molecule type" value="Genomic_DNA"/>
</dbReference>
<keyword evidence="3" id="KW-1185">Reference proteome</keyword>
<evidence type="ECO:0000256" key="1">
    <source>
        <dbReference type="SAM" id="MobiDB-lite"/>
    </source>
</evidence>
<name>A0ABU1U370_9BACL</name>
<sequence>MKNQMKKRNYIVIFLFIPLAILFLFFETQTKVANASMSESVMNGSVKIPDESIRLRILANSDTVADQQLKRKIRDEVNAQITTWVGELTDIKEARKIIRKQLPAIEQIVQNELKKSGVNKKFSVELGQVAFPTKIYGEYIYPAGKYEAVLIKLGEGEGKNWWCVLFPPLCFLDFENGDAVKEDKDGKADHTATASIDQTQDQPDQGTDQIETKFFVLELFSSLVKAVGSLFS</sequence>
<feature type="region of interest" description="Disordered" evidence="1">
    <location>
        <begin position="182"/>
        <end position="205"/>
    </location>
</feature>
<dbReference type="InterPro" id="IPR014202">
    <property type="entry name" value="Spore_II_R"/>
</dbReference>
<reference evidence="2 3" key="1">
    <citation type="submission" date="2023-07" db="EMBL/GenBank/DDBJ databases">
        <title>Sorghum-associated microbial communities from plants grown in Nebraska, USA.</title>
        <authorList>
            <person name="Schachtman D."/>
        </authorList>
    </citation>
    <scope>NUCLEOTIDE SEQUENCE [LARGE SCALE GENOMIC DNA]</scope>
    <source>
        <strain evidence="2 3">BE211</strain>
    </source>
</reference>
<comment type="caution">
    <text evidence="2">The sequence shown here is derived from an EMBL/GenBank/DDBJ whole genome shotgun (WGS) entry which is preliminary data.</text>
</comment>
<protein>
    <submittedName>
        <fullName evidence="2">Stage II sporulation protein R</fullName>
    </submittedName>
</protein>
<dbReference type="Proteomes" id="UP001258181">
    <property type="component" value="Unassembled WGS sequence"/>
</dbReference>